<accession>A0ACC1HUY7</accession>
<dbReference type="Proteomes" id="UP001145114">
    <property type="component" value="Unassembled WGS sequence"/>
</dbReference>
<name>A0ACC1HUY7_9FUNG</name>
<evidence type="ECO:0000313" key="1">
    <source>
        <dbReference type="EMBL" id="KAJ1680399.1"/>
    </source>
</evidence>
<sequence>MESNTAALNESPDNYVLGTTVFINNLKDNVAKIGEYVSRIDNDKEMTLVKKVQEHESDDADVLVGLVEEGLPKLVGAPAINYEQVYNQVFAVILEVPGERKDQLLLSVVNDLVANGRAEPCTLKVLSNLYNILSAHDGLRYNVFEAIVKVASKVAGAISSVVPYISRLPSLFTEWRASAQQQRQLFQLLWTIFQESDLHHEAYQVKLIYLKQLGVESDAKDMAAQVVGDWARTEGLYDLDTLASLPAIQALKDDATYGNVYALFSTLLSVTYNEWVETEAAKHAATLQQLGVEAEKLGDKIRALTIASLGAERLGQPISFAEIAEATQVPKDEIEGVIIDTIQAGLIQARMDQLNELVVVTRSTYRVFGEDQWQYLNTTLQGWKQALTDLLPVISNAKQQATHLYNLKSTAGPAEPPSS</sequence>
<keyword evidence="2" id="KW-1185">Reference proteome</keyword>
<dbReference type="EMBL" id="JAMZIH010000002">
    <property type="protein sequence ID" value="KAJ1680399.1"/>
    <property type="molecule type" value="Genomic_DNA"/>
</dbReference>
<protein>
    <submittedName>
        <fullName evidence="1">Uncharacterized protein</fullName>
    </submittedName>
</protein>
<comment type="caution">
    <text evidence="1">The sequence shown here is derived from an EMBL/GenBank/DDBJ whole genome shotgun (WGS) entry which is preliminary data.</text>
</comment>
<proteinExistence type="predicted"/>
<evidence type="ECO:0000313" key="2">
    <source>
        <dbReference type="Proteomes" id="UP001145114"/>
    </source>
</evidence>
<gene>
    <name evidence="1" type="ORF">EV182_000053</name>
</gene>
<reference evidence="1" key="1">
    <citation type="submission" date="2022-06" db="EMBL/GenBank/DDBJ databases">
        <title>Phylogenomic reconstructions and comparative analyses of Kickxellomycotina fungi.</title>
        <authorList>
            <person name="Reynolds N.K."/>
            <person name="Stajich J.E."/>
            <person name="Barry K."/>
            <person name="Grigoriev I.V."/>
            <person name="Crous P."/>
            <person name="Smith M.E."/>
        </authorList>
    </citation>
    <scope>NUCLEOTIDE SEQUENCE</scope>
    <source>
        <strain evidence="1">RSA 2271</strain>
    </source>
</reference>
<organism evidence="1 2">
    <name type="scientific">Spiromyces aspiralis</name>
    <dbReference type="NCBI Taxonomy" id="68401"/>
    <lineage>
        <taxon>Eukaryota</taxon>
        <taxon>Fungi</taxon>
        <taxon>Fungi incertae sedis</taxon>
        <taxon>Zoopagomycota</taxon>
        <taxon>Kickxellomycotina</taxon>
        <taxon>Kickxellomycetes</taxon>
        <taxon>Kickxellales</taxon>
        <taxon>Kickxellaceae</taxon>
        <taxon>Spiromyces</taxon>
    </lineage>
</organism>